<comment type="caution">
    <text evidence="6">The sequence shown here is derived from an EMBL/GenBank/DDBJ whole genome shotgun (WGS) entry which is preliminary data.</text>
</comment>
<accession>A0ABT7UY96</accession>
<keyword evidence="4" id="KW-0067">ATP-binding</keyword>
<dbReference type="SUPFAM" id="SSF52540">
    <property type="entry name" value="P-loop containing nucleoside triphosphate hydrolases"/>
    <property type="match status" value="1"/>
</dbReference>
<keyword evidence="3" id="KW-0347">Helicase</keyword>
<keyword evidence="1" id="KW-0547">Nucleotide-binding</keyword>
<dbReference type="Pfam" id="PF00580">
    <property type="entry name" value="UvrD-helicase"/>
    <property type="match status" value="1"/>
</dbReference>
<keyword evidence="7" id="KW-1185">Reference proteome</keyword>
<feature type="domain" description="UvrD-like helicase ATP-binding" evidence="5">
    <location>
        <begin position="21"/>
        <end position="263"/>
    </location>
</feature>
<evidence type="ECO:0000256" key="1">
    <source>
        <dbReference type="ARBA" id="ARBA00022741"/>
    </source>
</evidence>
<name>A0ABT7UY96_9LACO</name>
<evidence type="ECO:0000256" key="2">
    <source>
        <dbReference type="ARBA" id="ARBA00022801"/>
    </source>
</evidence>
<dbReference type="Gene3D" id="1.10.10.160">
    <property type="match status" value="1"/>
</dbReference>
<gene>
    <name evidence="6" type="ORF">QUW44_05850</name>
</gene>
<sequence>MELTPLAGEQVKILELPDDRYNYTILGAAGTGKSLIALHRALQLQRNHPGENIVFITFNRFISQKLNMSSNLNVRTFHSFARRIVKDYIEDTQGPMDQSRFNYVNSYKRKDLLKEATDAVQQENPDSGFWTKNQFTDDFISDEINWIEENLILNVDQYINASRTGRGRTRINDPADRRIIYAIFEKYLDLINQEGRFYDFENISWKLLDVAQRSQRPMIDYLIIDEFQNLTKADLIALAHMTVDEPGRIMLFGDVAQQLFGRRFSWRELGINNERKQTIQKVYRNTKQISSLASSIFENNPIDEGDEAADVVSAIDSVREGPMPQLIHTPQISDIVNRLATVGNNLADYGTTLVIINNYRDRQTVVSALNERGIATHTSNNFEDYDPQRQLFICSTNQLVGLEFDTVIFAGIDNQTDPRDSDAFRTFIHSIYIGLTRARQNLLMYYMDPTKLGFLQGSQQYYQVRG</sequence>
<dbReference type="Proteomes" id="UP001529343">
    <property type="component" value="Unassembled WGS sequence"/>
</dbReference>
<keyword evidence="2" id="KW-0378">Hydrolase</keyword>
<evidence type="ECO:0000256" key="4">
    <source>
        <dbReference type="ARBA" id="ARBA00022840"/>
    </source>
</evidence>
<dbReference type="PANTHER" id="PTHR11070:SF3">
    <property type="entry name" value="DNA 3'-5' HELICASE"/>
    <property type="match status" value="1"/>
</dbReference>
<reference evidence="7" key="1">
    <citation type="submission" date="2023-06" db="EMBL/GenBank/DDBJ databases">
        <title>Identification and characterization of horizontal gene transfer across gut microbiota members of farm animals based on homology search.</title>
        <authorList>
            <person name="Zeman M."/>
            <person name="Kubasova T."/>
            <person name="Jahodarova E."/>
            <person name="Nykrynova M."/>
            <person name="Rychlik I."/>
        </authorList>
    </citation>
    <scope>NUCLEOTIDE SEQUENCE [LARGE SCALE GENOMIC DNA]</scope>
    <source>
        <strain evidence="7">161_Gplus</strain>
    </source>
</reference>
<dbReference type="InterPro" id="IPR027417">
    <property type="entry name" value="P-loop_NTPase"/>
</dbReference>
<dbReference type="EMBL" id="JAUDDW010000019">
    <property type="protein sequence ID" value="MDM8266682.1"/>
    <property type="molecule type" value="Genomic_DNA"/>
</dbReference>
<dbReference type="PANTHER" id="PTHR11070">
    <property type="entry name" value="UVRD / RECB / PCRA DNA HELICASE FAMILY MEMBER"/>
    <property type="match status" value="1"/>
</dbReference>
<organism evidence="6 7">
    <name type="scientific">Limosilactobacillus pontis</name>
    <dbReference type="NCBI Taxonomy" id="35787"/>
    <lineage>
        <taxon>Bacteria</taxon>
        <taxon>Bacillati</taxon>
        <taxon>Bacillota</taxon>
        <taxon>Bacilli</taxon>
        <taxon>Lactobacillales</taxon>
        <taxon>Lactobacillaceae</taxon>
        <taxon>Limosilactobacillus</taxon>
    </lineage>
</organism>
<dbReference type="InterPro" id="IPR014016">
    <property type="entry name" value="UvrD-like_ATP-bd"/>
</dbReference>
<dbReference type="Gene3D" id="3.40.50.300">
    <property type="entry name" value="P-loop containing nucleotide triphosphate hydrolases"/>
    <property type="match status" value="2"/>
</dbReference>
<evidence type="ECO:0000313" key="7">
    <source>
        <dbReference type="Proteomes" id="UP001529343"/>
    </source>
</evidence>
<dbReference type="RefSeq" id="WP_289586218.1">
    <property type="nucleotide sequence ID" value="NZ_JAUDDW010000019.1"/>
</dbReference>
<evidence type="ECO:0000259" key="5">
    <source>
        <dbReference type="Pfam" id="PF00580"/>
    </source>
</evidence>
<evidence type="ECO:0000256" key="3">
    <source>
        <dbReference type="ARBA" id="ARBA00022806"/>
    </source>
</evidence>
<dbReference type="InterPro" id="IPR013986">
    <property type="entry name" value="DExx_box_DNA_helicase_dom_sf"/>
</dbReference>
<evidence type="ECO:0000313" key="6">
    <source>
        <dbReference type="EMBL" id="MDM8266682.1"/>
    </source>
</evidence>
<reference evidence="6 7" key="2">
    <citation type="submission" date="2023-06" db="EMBL/GenBank/DDBJ databases">
        <authorList>
            <person name="Zeman M."/>
            <person name="Kubasova T."/>
            <person name="Jahodarova E."/>
            <person name="Nykrynova M."/>
            <person name="Rychlik I."/>
        </authorList>
    </citation>
    <scope>NUCLEOTIDE SEQUENCE [LARGE SCALE GENOMIC DNA]</scope>
    <source>
        <strain evidence="6 7">161_Gplus</strain>
    </source>
</reference>
<proteinExistence type="predicted"/>
<protein>
    <submittedName>
        <fullName evidence="6">AAA family ATPase</fullName>
    </submittedName>
</protein>
<dbReference type="InterPro" id="IPR000212">
    <property type="entry name" value="DNA_helicase_UvrD/REP"/>
</dbReference>